<proteinExistence type="predicted"/>
<accession>A0A7S0Q8F0</accession>
<evidence type="ECO:0000256" key="1">
    <source>
        <dbReference type="SAM" id="SignalP"/>
    </source>
</evidence>
<name>A0A7S0Q8F0_9EUKA</name>
<sequence>MHRISFSLSCLMLTLRPVASMRVYPHLSGGAGRLSSLGSAVLACADADAADDLDDCACSARVSASFSDAEDGKPLGERFDMQVRALQGEFSPTDVDKDHERGDNLLLEGLVGFPAEVALKVVTHPASSAEQEALLSKLNHACVEAVGVPPTRIQSTPRLGGKVASIGMSVLVSSPRSLTMLREHLRGLSGVRMVF</sequence>
<organism evidence="2">
    <name type="scientific">Coccolithus braarudii</name>
    <dbReference type="NCBI Taxonomy" id="221442"/>
    <lineage>
        <taxon>Eukaryota</taxon>
        <taxon>Haptista</taxon>
        <taxon>Haptophyta</taxon>
        <taxon>Prymnesiophyceae</taxon>
        <taxon>Coccolithales</taxon>
        <taxon>Coccolithaceae</taxon>
        <taxon>Coccolithus</taxon>
    </lineage>
</organism>
<keyword evidence="1" id="KW-0732">Signal</keyword>
<feature type="chain" id="PRO_5030877766" evidence="1">
    <location>
        <begin position="21"/>
        <end position="195"/>
    </location>
</feature>
<protein>
    <submittedName>
        <fullName evidence="2">Uncharacterized protein</fullName>
    </submittedName>
</protein>
<evidence type="ECO:0000313" key="2">
    <source>
        <dbReference type="EMBL" id="CAD8616996.1"/>
    </source>
</evidence>
<feature type="signal peptide" evidence="1">
    <location>
        <begin position="1"/>
        <end position="20"/>
    </location>
</feature>
<dbReference type="EMBL" id="HBEY01042636">
    <property type="protein sequence ID" value="CAD8616996.1"/>
    <property type="molecule type" value="Transcribed_RNA"/>
</dbReference>
<gene>
    <name evidence="2" type="ORF">CPEL01642_LOCUS20377</name>
</gene>
<reference evidence="2" key="1">
    <citation type="submission" date="2021-01" db="EMBL/GenBank/DDBJ databases">
        <authorList>
            <person name="Corre E."/>
            <person name="Pelletier E."/>
            <person name="Niang G."/>
            <person name="Scheremetjew M."/>
            <person name="Finn R."/>
            <person name="Kale V."/>
            <person name="Holt S."/>
            <person name="Cochrane G."/>
            <person name="Meng A."/>
            <person name="Brown T."/>
            <person name="Cohen L."/>
        </authorList>
    </citation>
    <scope>NUCLEOTIDE SEQUENCE</scope>
    <source>
        <strain evidence="2">PLY182g</strain>
    </source>
</reference>
<dbReference type="AlphaFoldDB" id="A0A7S0Q8F0"/>